<evidence type="ECO:0000313" key="2">
    <source>
        <dbReference type="EMBL" id="EDW69894.1"/>
    </source>
</evidence>
<dbReference type="PANTHER" id="PTHR40552">
    <property type="entry name" value="AT05186P-RELATED"/>
    <property type="match status" value="1"/>
</dbReference>
<dbReference type="OrthoDB" id="8062037at2759"/>
<accession>B4LD13</accession>
<name>B4LD13_DROVI</name>
<dbReference type="AlphaFoldDB" id="B4LD13"/>
<dbReference type="eggNOG" id="ENOG502RTMS">
    <property type="taxonomic scope" value="Eukaryota"/>
</dbReference>
<dbReference type="PANTHER" id="PTHR40552:SF6">
    <property type="entry name" value="FI09606P-RELATED"/>
    <property type="match status" value="1"/>
</dbReference>
<dbReference type="EMBL" id="CH940647">
    <property type="protein sequence ID" value="EDW69894.1"/>
    <property type="molecule type" value="Genomic_DNA"/>
</dbReference>
<dbReference type="STRING" id="7244.B4LD13"/>
<dbReference type="InParanoid" id="B4LD13"/>
<protein>
    <submittedName>
        <fullName evidence="2">Uncharacterized protein</fullName>
    </submittedName>
</protein>
<dbReference type="KEGG" id="dvi:6622898"/>
<dbReference type="PhylomeDB" id="B4LD13"/>
<proteinExistence type="predicted"/>
<reference evidence="2 3" key="1">
    <citation type="journal article" date="2007" name="Nature">
        <title>Evolution of genes and genomes on the Drosophila phylogeny.</title>
        <authorList>
            <consortium name="Drosophila 12 Genomes Consortium"/>
            <person name="Clark A.G."/>
            <person name="Eisen M.B."/>
            <person name="Smith D.R."/>
            <person name="Bergman C.M."/>
            <person name="Oliver B."/>
            <person name="Markow T.A."/>
            <person name="Kaufman T.C."/>
            <person name="Kellis M."/>
            <person name="Gelbart W."/>
            <person name="Iyer V.N."/>
            <person name="Pollard D.A."/>
            <person name="Sackton T.B."/>
            <person name="Larracuente A.M."/>
            <person name="Singh N.D."/>
            <person name="Abad J.P."/>
            <person name="Abt D.N."/>
            <person name="Adryan B."/>
            <person name="Aguade M."/>
            <person name="Akashi H."/>
            <person name="Anderson W.W."/>
            <person name="Aquadro C.F."/>
            <person name="Ardell D.H."/>
            <person name="Arguello R."/>
            <person name="Artieri C.G."/>
            <person name="Barbash D.A."/>
            <person name="Barker D."/>
            <person name="Barsanti P."/>
            <person name="Batterham P."/>
            <person name="Batzoglou S."/>
            <person name="Begun D."/>
            <person name="Bhutkar A."/>
            <person name="Blanco E."/>
            <person name="Bosak S.A."/>
            <person name="Bradley R.K."/>
            <person name="Brand A.D."/>
            <person name="Brent M.R."/>
            <person name="Brooks A.N."/>
            <person name="Brown R.H."/>
            <person name="Butlin R.K."/>
            <person name="Caggese C."/>
            <person name="Calvi B.R."/>
            <person name="Bernardo de Carvalho A."/>
            <person name="Caspi A."/>
            <person name="Castrezana S."/>
            <person name="Celniker S.E."/>
            <person name="Chang J.L."/>
            <person name="Chapple C."/>
            <person name="Chatterji S."/>
            <person name="Chinwalla A."/>
            <person name="Civetta A."/>
            <person name="Clifton S.W."/>
            <person name="Comeron J.M."/>
            <person name="Costello J.C."/>
            <person name="Coyne J.A."/>
            <person name="Daub J."/>
            <person name="David R.G."/>
            <person name="Delcher A.L."/>
            <person name="Delehaunty K."/>
            <person name="Do C.B."/>
            <person name="Ebling H."/>
            <person name="Edwards K."/>
            <person name="Eickbush T."/>
            <person name="Evans J.D."/>
            <person name="Filipski A."/>
            <person name="Findeiss S."/>
            <person name="Freyhult E."/>
            <person name="Fulton L."/>
            <person name="Fulton R."/>
            <person name="Garcia A.C."/>
            <person name="Gardiner A."/>
            <person name="Garfield D.A."/>
            <person name="Garvin B.E."/>
            <person name="Gibson G."/>
            <person name="Gilbert D."/>
            <person name="Gnerre S."/>
            <person name="Godfrey J."/>
            <person name="Good R."/>
            <person name="Gotea V."/>
            <person name="Gravely B."/>
            <person name="Greenberg A.J."/>
            <person name="Griffiths-Jones S."/>
            <person name="Gross S."/>
            <person name="Guigo R."/>
            <person name="Gustafson E.A."/>
            <person name="Haerty W."/>
            <person name="Hahn M.W."/>
            <person name="Halligan D.L."/>
            <person name="Halpern A.L."/>
            <person name="Halter G.M."/>
            <person name="Han M.V."/>
            <person name="Heger A."/>
            <person name="Hillier L."/>
            <person name="Hinrichs A.S."/>
            <person name="Holmes I."/>
            <person name="Hoskins R.A."/>
            <person name="Hubisz M.J."/>
            <person name="Hultmark D."/>
            <person name="Huntley M.A."/>
            <person name="Jaffe D.B."/>
            <person name="Jagadeeshan S."/>
            <person name="Jeck W.R."/>
            <person name="Johnson J."/>
            <person name="Jones C.D."/>
            <person name="Jordan W.C."/>
            <person name="Karpen G.H."/>
            <person name="Kataoka E."/>
            <person name="Keightley P.D."/>
            <person name="Kheradpour P."/>
            <person name="Kirkness E.F."/>
            <person name="Koerich L.B."/>
            <person name="Kristiansen K."/>
            <person name="Kudrna D."/>
            <person name="Kulathinal R.J."/>
            <person name="Kumar S."/>
            <person name="Kwok R."/>
            <person name="Lander E."/>
            <person name="Langley C.H."/>
            <person name="Lapoint R."/>
            <person name="Lazzaro B.P."/>
            <person name="Lee S.J."/>
            <person name="Levesque L."/>
            <person name="Li R."/>
            <person name="Lin C.F."/>
            <person name="Lin M.F."/>
            <person name="Lindblad-Toh K."/>
            <person name="Llopart A."/>
            <person name="Long M."/>
            <person name="Low L."/>
            <person name="Lozovsky E."/>
            <person name="Lu J."/>
            <person name="Luo M."/>
            <person name="Machado C.A."/>
            <person name="Makalowski W."/>
            <person name="Marzo M."/>
            <person name="Matsuda M."/>
            <person name="Matzkin L."/>
            <person name="McAllister B."/>
            <person name="McBride C.S."/>
            <person name="McKernan B."/>
            <person name="McKernan K."/>
            <person name="Mendez-Lago M."/>
            <person name="Minx P."/>
            <person name="Mollenhauer M.U."/>
            <person name="Montooth K."/>
            <person name="Mount S.M."/>
            <person name="Mu X."/>
            <person name="Myers E."/>
            <person name="Negre B."/>
            <person name="Newfeld S."/>
            <person name="Nielsen R."/>
            <person name="Noor M.A."/>
            <person name="O'Grady P."/>
            <person name="Pachter L."/>
            <person name="Papaceit M."/>
            <person name="Parisi M.J."/>
            <person name="Parisi M."/>
            <person name="Parts L."/>
            <person name="Pedersen J.S."/>
            <person name="Pesole G."/>
            <person name="Phillippy A.M."/>
            <person name="Ponting C.P."/>
            <person name="Pop M."/>
            <person name="Porcelli D."/>
            <person name="Powell J.R."/>
            <person name="Prohaska S."/>
            <person name="Pruitt K."/>
            <person name="Puig M."/>
            <person name="Quesneville H."/>
            <person name="Ram K.R."/>
            <person name="Rand D."/>
            <person name="Rasmussen M.D."/>
            <person name="Reed L.K."/>
            <person name="Reenan R."/>
            <person name="Reily A."/>
            <person name="Remington K.A."/>
            <person name="Rieger T.T."/>
            <person name="Ritchie M.G."/>
            <person name="Robin C."/>
            <person name="Rogers Y.H."/>
            <person name="Rohde C."/>
            <person name="Rozas J."/>
            <person name="Rubenfield M.J."/>
            <person name="Ruiz A."/>
            <person name="Russo S."/>
            <person name="Salzberg S.L."/>
            <person name="Sanchez-Gracia A."/>
            <person name="Saranga D.J."/>
            <person name="Sato H."/>
            <person name="Schaeffer S.W."/>
            <person name="Schatz M.C."/>
            <person name="Schlenke T."/>
            <person name="Schwartz R."/>
            <person name="Segarra C."/>
            <person name="Singh R.S."/>
            <person name="Sirot L."/>
            <person name="Sirota M."/>
            <person name="Sisneros N.B."/>
            <person name="Smith C.D."/>
            <person name="Smith T.F."/>
            <person name="Spieth J."/>
            <person name="Stage D.E."/>
            <person name="Stark A."/>
            <person name="Stephan W."/>
            <person name="Strausberg R.L."/>
            <person name="Strempel S."/>
            <person name="Sturgill D."/>
            <person name="Sutton G."/>
            <person name="Sutton G.G."/>
            <person name="Tao W."/>
            <person name="Teichmann S."/>
            <person name="Tobari Y.N."/>
            <person name="Tomimura Y."/>
            <person name="Tsolas J.M."/>
            <person name="Valente V.L."/>
            <person name="Venter E."/>
            <person name="Venter J.C."/>
            <person name="Vicario S."/>
            <person name="Vieira F.G."/>
            <person name="Vilella A.J."/>
            <person name="Villasante A."/>
            <person name="Walenz B."/>
            <person name="Wang J."/>
            <person name="Wasserman M."/>
            <person name="Watts T."/>
            <person name="Wilson D."/>
            <person name="Wilson R.K."/>
            <person name="Wing R.A."/>
            <person name="Wolfner M.F."/>
            <person name="Wong A."/>
            <person name="Wong G.K."/>
            <person name="Wu C.I."/>
            <person name="Wu G."/>
            <person name="Yamamoto D."/>
            <person name="Yang H.P."/>
            <person name="Yang S.P."/>
            <person name="Yorke J.A."/>
            <person name="Yoshida K."/>
            <person name="Zdobnov E."/>
            <person name="Zhang P."/>
            <person name="Zhang Y."/>
            <person name="Zimin A.V."/>
            <person name="Baldwin J."/>
            <person name="Abdouelleil A."/>
            <person name="Abdulkadir J."/>
            <person name="Abebe A."/>
            <person name="Abera B."/>
            <person name="Abreu J."/>
            <person name="Acer S.C."/>
            <person name="Aftuck L."/>
            <person name="Alexander A."/>
            <person name="An P."/>
            <person name="Anderson E."/>
            <person name="Anderson S."/>
            <person name="Arachi H."/>
            <person name="Azer M."/>
            <person name="Bachantsang P."/>
            <person name="Barry A."/>
            <person name="Bayul T."/>
            <person name="Berlin A."/>
            <person name="Bessette D."/>
            <person name="Bloom T."/>
            <person name="Blye J."/>
            <person name="Boguslavskiy L."/>
            <person name="Bonnet C."/>
            <person name="Boukhgalter B."/>
            <person name="Bourzgui I."/>
            <person name="Brown A."/>
            <person name="Cahill P."/>
            <person name="Channer S."/>
            <person name="Cheshatsang Y."/>
            <person name="Chuda L."/>
            <person name="Citroen M."/>
            <person name="Collymore A."/>
            <person name="Cooke P."/>
            <person name="Costello M."/>
            <person name="D'Aco K."/>
            <person name="Daza R."/>
            <person name="De Haan G."/>
            <person name="DeGray S."/>
            <person name="DeMaso C."/>
            <person name="Dhargay N."/>
            <person name="Dooley K."/>
            <person name="Dooley E."/>
            <person name="Doricent M."/>
            <person name="Dorje P."/>
            <person name="Dorjee K."/>
            <person name="Dupes A."/>
            <person name="Elong R."/>
            <person name="Falk J."/>
            <person name="Farina A."/>
            <person name="Faro S."/>
            <person name="Ferguson D."/>
            <person name="Fisher S."/>
            <person name="Foley C.D."/>
            <person name="Franke A."/>
            <person name="Friedrich D."/>
            <person name="Gadbois L."/>
            <person name="Gearin G."/>
            <person name="Gearin C.R."/>
            <person name="Giannoukos G."/>
            <person name="Goode T."/>
            <person name="Graham J."/>
            <person name="Grandbois E."/>
            <person name="Grewal S."/>
            <person name="Gyaltsen K."/>
            <person name="Hafez N."/>
            <person name="Hagos B."/>
            <person name="Hall J."/>
            <person name="Henson C."/>
            <person name="Hollinger A."/>
            <person name="Honan T."/>
            <person name="Huard M.D."/>
            <person name="Hughes L."/>
            <person name="Hurhula B."/>
            <person name="Husby M.E."/>
            <person name="Kamat A."/>
            <person name="Kanga B."/>
            <person name="Kashin S."/>
            <person name="Khazanovich D."/>
            <person name="Kisner P."/>
            <person name="Lance K."/>
            <person name="Lara M."/>
            <person name="Lee W."/>
            <person name="Lennon N."/>
            <person name="Letendre F."/>
            <person name="LeVine R."/>
            <person name="Lipovsky A."/>
            <person name="Liu X."/>
            <person name="Liu J."/>
            <person name="Liu S."/>
            <person name="Lokyitsang T."/>
            <person name="Lokyitsang Y."/>
            <person name="Lubonja R."/>
            <person name="Lui A."/>
            <person name="MacDonald P."/>
            <person name="Magnisalis V."/>
            <person name="Maru K."/>
            <person name="Matthews C."/>
            <person name="McCusker W."/>
            <person name="McDonough S."/>
            <person name="Mehta T."/>
            <person name="Meldrim J."/>
            <person name="Meneus L."/>
            <person name="Mihai O."/>
            <person name="Mihalev A."/>
            <person name="Mihova T."/>
            <person name="Mittelman R."/>
            <person name="Mlenga V."/>
            <person name="Montmayeur A."/>
            <person name="Mulrain L."/>
            <person name="Navidi A."/>
            <person name="Naylor J."/>
            <person name="Negash T."/>
            <person name="Nguyen T."/>
            <person name="Nguyen N."/>
            <person name="Nicol R."/>
            <person name="Norbu C."/>
            <person name="Norbu N."/>
            <person name="Novod N."/>
            <person name="O'Neill B."/>
            <person name="Osman S."/>
            <person name="Markiewicz E."/>
            <person name="Oyono O.L."/>
            <person name="Patti C."/>
            <person name="Phunkhang P."/>
            <person name="Pierre F."/>
            <person name="Priest M."/>
            <person name="Raghuraman S."/>
            <person name="Rege F."/>
            <person name="Reyes R."/>
            <person name="Rise C."/>
            <person name="Rogov P."/>
            <person name="Ross K."/>
            <person name="Ryan E."/>
            <person name="Settipalli S."/>
            <person name="Shea T."/>
            <person name="Sherpa N."/>
            <person name="Shi L."/>
            <person name="Shih D."/>
            <person name="Sparrow T."/>
            <person name="Spaulding J."/>
            <person name="Stalker J."/>
            <person name="Stange-Thomann N."/>
            <person name="Stavropoulos S."/>
            <person name="Stone C."/>
            <person name="Strader C."/>
            <person name="Tesfaye S."/>
            <person name="Thomson T."/>
            <person name="Thoulutsang Y."/>
            <person name="Thoulutsang D."/>
            <person name="Topham K."/>
            <person name="Topping I."/>
            <person name="Tsamla T."/>
            <person name="Vassiliev H."/>
            <person name="Vo A."/>
            <person name="Wangchuk T."/>
            <person name="Wangdi T."/>
            <person name="Weiand M."/>
            <person name="Wilkinson J."/>
            <person name="Wilson A."/>
            <person name="Yadav S."/>
            <person name="Young G."/>
            <person name="Yu Q."/>
            <person name="Zembek L."/>
            <person name="Zhong D."/>
            <person name="Zimmer A."/>
            <person name="Zwirko Z."/>
            <person name="Jaffe D.B."/>
            <person name="Alvarez P."/>
            <person name="Brockman W."/>
            <person name="Butler J."/>
            <person name="Chin C."/>
            <person name="Gnerre S."/>
            <person name="Grabherr M."/>
            <person name="Kleber M."/>
            <person name="Mauceli E."/>
            <person name="MacCallum I."/>
        </authorList>
    </citation>
    <scope>NUCLEOTIDE SEQUENCE [LARGE SCALE GENOMIC DNA]</scope>
    <source>
        <strain evidence="3">Tucson 15010-1051.87</strain>
    </source>
</reference>
<dbReference type="Gene3D" id="3.90.70.120">
    <property type="match status" value="1"/>
</dbReference>
<feature type="region of interest" description="Disordered" evidence="1">
    <location>
        <begin position="617"/>
        <end position="659"/>
    </location>
</feature>
<dbReference type="Proteomes" id="UP000008792">
    <property type="component" value="Unassembled WGS sequence"/>
</dbReference>
<organism evidence="2 3">
    <name type="scientific">Drosophila virilis</name>
    <name type="common">Fruit fly</name>
    <dbReference type="NCBI Taxonomy" id="7244"/>
    <lineage>
        <taxon>Eukaryota</taxon>
        <taxon>Metazoa</taxon>
        <taxon>Ecdysozoa</taxon>
        <taxon>Arthropoda</taxon>
        <taxon>Hexapoda</taxon>
        <taxon>Insecta</taxon>
        <taxon>Pterygota</taxon>
        <taxon>Neoptera</taxon>
        <taxon>Endopterygota</taxon>
        <taxon>Diptera</taxon>
        <taxon>Brachycera</taxon>
        <taxon>Muscomorpha</taxon>
        <taxon>Ephydroidea</taxon>
        <taxon>Drosophilidae</taxon>
        <taxon>Drosophila</taxon>
    </lineage>
</organism>
<gene>
    <name evidence="2" type="primary">Dvir\GJ13507</name>
    <name evidence="2" type="ORF">Dvir_GJ13507</name>
</gene>
<evidence type="ECO:0000313" key="3">
    <source>
        <dbReference type="Proteomes" id="UP000008792"/>
    </source>
</evidence>
<keyword evidence="3" id="KW-1185">Reference proteome</keyword>
<sequence length="940" mass="106832">MSFVKKWQNSVNCSQNPSICSKNAETLSCKYLGHNLDDPNHHTVCKELNEKQPKSRIRLDCKGYKSKTRSNVEPDSVGAAIGLTCSRAPLARRCACLEEELHASTIAQDYATYLKAFALIYVLPEEEWRTDNIDKLLVEGEELFQTSSEDTADGPQHKSSAYTSIEQHIKRSFKLEGHDFTLELRPPYLGNEDEAVDLRPKHIMKNLKQVLHSFFQNAHYCLLLHKAGYLLIWRRRQLYFVMDVKGRRSNDLVSVRPGVAMLVCLQTLDNVVHLISNLSGDNPDGEFTIRELAVVRLVTPDGRTFLRDTNQRDLEYNVISNDYAYLKSNLHLSLNPEAAVRNYCSIIVGVAGILASHIDHPASWNTNMFDRLICYGVELCRSCWGANVKDRLPISLDKFPTQLRLGQFVAEIKLMPEVANGQWRCGLTYQGNDFEYEIRHILRDFGNALFQINNQMYALWCKDNFYYLLDPYRHIVVSQKASKDGTKSDKCATVRMFRDLTTMLNVFHQLLKESNRHSIFYIHVLRIKNIEKCPQGFALKPTPEDAYCVVKQLNEPIDFPQQLGNCDKLLVEISDYEPDVISRTEDTMLFTIDTPPSEEDEESEDGFLEQVEVEIIMPAKQDTKTKPPSAKPSTKRQPSPGKKQVTLTKEKPGSVSTNVEPVPMAQLRNKRKSVPAMGSKPMEIAPVSKKETEIKAPGRKESIEVLQHGEKPLAERKAPAKGTKVPQPVKTPLTECKFSELEAKLCARYRPINVRQLRLDNCCRCQCSRYTTNQRKTDDASTSCPPVKVTQNRHHLEGGAETASISYPVYTKYPHNLAVAGSESGTVESLNRLLDSAFKVTNRVLTITPWGNYVVFKQPKQTRAAPTSVRFYVFDGCTCNIDRFRHLDLSNGTAGLLPFQTQFEVVCFMIDSRETKALRMLRSRMDQCSPQFDQFLVRGT</sequence>
<dbReference type="OMA" id="MFDRLIC"/>
<evidence type="ECO:0000256" key="1">
    <source>
        <dbReference type="SAM" id="MobiDB-lite"/>
    </source>
</evidence>
<dbReference type="HOGENOM" id="CLU_300962_0_0_1"/>